<feature type="coiled-coil region" evidence="1">
    <location>
        <begin position="417"/>
        <end position="444"/>
    </location>
</feature>
<sequence length="500" mass="58003">MFKNLATVHTDKIKTFVNLHTTKLDLLELHPHDHSMCLSIKEPSTIQAVDRTRHIQWTLDACCRDPDKLAIEAETQMLADLVLQGHDAAALYIELGGTHATFKLKQEQKKVILDTLSNALDTSNTAIKYAFFGFTDTYCYDLRRNTVCSSGSLIENGIDHWMKHVDSIDDIWHLVSKGSKIPSVLKISVLNASTKRSGTLFLFDLLEPKFIELDSNTTAAGVSNTNGIDNCFDNLRFLIRTIAKSTSEDVSGEPVITDYYFLTHMMSKFVCSQGQLAVFAHLNECLKYQRKESILLLDLLESMRGIKVVSLANSATVVKESNFNYKVDEYKDKLQRARNEINEKKTMITRFKTICQELHEIVNEKEVQQRNFEIQYEKKRKEDLARMRAQAYLRRDKMVDKHRNTIKKIQNLTMSTLAELKKRMNKVSKERNHWEQRFKDEEGEMKRWKMKQGELASIWKKKEFDLLREVNILRSEREEFIKMFQTLQASLIAKNIDLDN</sequence>
<dbReference type="AlphaFoldDB" id="A0A0C9MX65"/>
<protein>
    <recommendedName>
        <fullName evidence="4">Kinesin motor domain-containing protein</fullName>
    </recommendedName>
</protein>
<dbReference type="OrthoDB" id="2289818at2759"/>
<dbReference type="EMBL" id="DF836423">
    <property type="protein sequence ID" value="GAN06733.1"/>
    <property type="molecule type" value="Genomic_DNA"/>
</dbReference>
<reference evidence="2" key="1">
    <citation type="submission" date="2014-09" db="EMBL/GenBank/DDBJ databases">
        <title>Draft genome sequence of an oleaginous Mucoromycotina fungus Mucor ambiguus NBRC6742.</title>
        <authorList>
            <person name="Takeda I."/>
            <person name="Yamane N."/>
            <person name="Morita T."/>
            <person name="Tamano K."/>
            <person name="Machida M."/>
            <person name="Baker S."/>
            <person name="Koike H."/>
        </authorList>
    </citation>
    <scope>NUCLEOTIDE SEQUENCE</scope>
    <source>
        <strain evidence="2">NBRC 6742</strain>
    </source>
</reference>
<organism evidence="2">
    <name type="scientific">Mucor ambiguus</name>
    <dbReference type="NCBI Taxonomy" id="91626"/>
    <lineage>
        <taxon>Eukaryota</taxon>
        <taxon>Fungi</taxon>
        <taxon>Fungi incertae sedis</taxon>
        <taxon>Mucoromycota</taxon>
        <taxon>Mucoromycotina</taxon>
        <taxon>Mucoromycetes</taxon>
        <taxon>Mucorales</taxon>
        <taxon>Mucorineae</taxon>
        <taxon>Mucoraceae</taxon>
        <taxon>Mucor</taxon>
    </lineage>
</organism>
<name>A0A0C9MX65_9FUNG</name>
<feature type="coiled-coil region" evidence="1">
    <location>
        <begin position="320"/>
        <end position="382"/>
    </location>
</feature>
<proteinExistence type="predicted"/>
<keyword evidence="3" id="KW-1185">Reference proteome</keyword>
<accession>A0A0C9MX65</accession>
<dbReference type="Proteomes" id="UP000053815">
    <property type="component" value="Unassembled WGS sequence"/>
</dbReference>
<gene>
    <name evidence="2" type="ORF">MAM1_0134c06221</name>
</gene>
<dbReference type="STRING" id="91626.A0A0C9MX65"/>
<evidence type="ECO:0000313" key="3">
    <source>
        <dbReference type="Proteomes" id="UP000053815"/>
    </source>
</evidence>
<evidence type="ECO:0000313" key="2">
    <source>
        <dbReference type="EMBL" id="GAN06733.1"/>
    </source>
</evidence>
<evidence type="ECO:0000256" key="1">
    <source>
        <dbReference type="SAM" id="Coils"/>
    </source>
</evidence>
<keyword evidence="1" id="KW-0175">Coiled coil</keyword>
<evidence type="ECO:0008006" key="4">
    <source>
        <dbReference type="Google" id="ProtNLM"/>
    </source>
</evidence>